<evidence type="ECO:0000313" key="5">
    <source>
        <dbReference type="Proteomes" id="UP001597299"/>
    </source>
</evidence>
<protein>
    <submittedName>
        <fullName evidence="4">4'-phosphopantetheinyl transferase family protein</fullName>
    </submittedName>
</protein>
<keyword evidence="5" id="KW-1185">Reference proteome</keyword>
<name>A0ABW4YZT5_9HYPH</name>
<evidence type="ECO:0000259" key="3">
    <source>
        <dbReference type="Pfam" id="PF01648"/>
    </source>
</evidence>
<feature type="domain" description="4'-phosphopantetheinyl transferase" evidence="3">
    <location>
        <begin position="106"/>
        <end position="177"/>
    </location>
</feature>
<dbReference type="PANTHER" id="PTHR12215">
    <property type="entry name" value="PHOSPHOPANTETHEINE TRANSFERASE"/>
    <property type="match status" value="1"/>
</dbReference>
<dbReference type="RefSeq" id="WP_213351679.1">
    <property type="nucleotide sequence ID" value="NZ_JAHBGB010000006.1"/>
</dbReference>
<dbReference type="InterPro" id="IPR008278">
    <property type="entry name" value="4-PPantetheinyl_Trfase_dom"/>
</dbReference>
<dbReference type="Pfam" id="PF01648">
    <property type="entry name" value="ACPS"/>
    <property type="match status" value="1"/>
</dbReference>
<dbReference type="PANTHER" id="PTHR12215:SF10">
    <property type="entry name" value="L-AMINOADIPATE-SEMIALDEHYDE DEHYDROGENASE-PHOSPHOPANTETHEINYL TRANSFERASE"/>
    <property type="match status" value="1"/>
</dbReference>
<organism evidence="4 5">
    <name type="scientific">Ancylobacter oerskovii</name>
    <dbReference type="NCBI Taxonomy" id="459519"/>
    <lineage>
        <taxon>Bacteria</taxon>
        <taxon>Pseudomonadati</taxon>
        <taxon>Pseudomonadota</taxon>
        <taxon>Alphaproteobacteria</taxon>
        <taxon>Hyphomicrobiales</taxon>
        <taxon>Xanthobacteraceae</taxon>
        <taxon>Ancylobacter</taxon>
    </lineage>
</organism>
<accession>A0ABW4YZT5</accession>
<dbReference type="Proteomes" id="UP001597299">
    <property type="component" value="Unassembled WGS sequence"/>
</dbReference>
<dbReference type="InterPro" id="IPR050559">
    <property type="entry name" value="P-Pant_transferase_sf"/>
</dbReference>
<dbReference type="GO" id="GO:0016740">
    <property type="term" value="F:transferase activity"/>
    <property type="evidence" value="ECO:0007669"/>
    <property type="project" value="UniProtKB-KW"/>
</dbReference>
<dbReference type="InterPro" id="IPR037143">
    <property type="entry name" value="4-PPantetheinyl_Trfase_dom_sf"/>
</dbReference>
<comment type="caution">
    <text evidence="4">The sequence shown here is derived from an EMBL/GenBank/DDBJ whole genome shotgun (WGS) entry which is preliminary data.</text>
</comment>
<reference evidence="5" key="1">
    <citation type="journal article" date="2019" name="Int. J. Syst. Evol. Microbiol.">
        <title>The Global Catalogue of Microorganisms (GCM) 10K type strain sequencing project: providing services to taxonomists for standard genome sequencing and annotation.</title>
        <authorList>
            <consortium name="The Broad Institute Genomics Platform"/>
            <consortium name="The Broad Institute Genome Sequencing Center for Infectious Disease"/>
            <person name="Wu L."/>
            <person name="Ma J."/>
        </authorList>
    </citation>
    <scope>NUCLEOTIDE SEQUENCE [LARGE SCALE GENOMIC DNA]</scope>
    <source>
        <strain evidence="5">CCM 7435</strain>
    </source>
</reference>
<dbReference type="EMBL" id="JBHUHD010000001">
    <property type="protein sequence ID" value="MFD2141901.1"/>
    <property type="molecule type" value="Genomic_DNA"/>
</dbReference>
<comment type="similarity">
    <text evidence="1">Belongs to the P-Pant transferase superfamily. Gsp/Sfp/HetI/AcpT family.</text>
</comment>
<dbReference type="Gene3D" id="3.90.470.20">
    <property type="entry name" value="4'-phosphopantetheinyl transferase domain"/>
    <property type="match status" value="2"/>
</dbReference>
<evidence type="ECO:0000256" key="2">
    <source>
        <dbReference type="ARBA" id="ARBA00022679"/>
    </source>
</evidence>
<evidence type="ECO:0000256" key="1">
    <source>
        <dbReference type="ARBA" id="ARBA00010990"/>
    </source>
</evidence>
<gene>
    <name evidence="4" type="ORF">ACFSNC_15940</name>
</gene>
<proteinExistence type="inferred from homology"/>
<evidence type="ECO:0000313" key="4">
    <source>
        <dbReference type="EMBL" id="MFD2141901.1"/>
    </source>
</evidence>
<keyword evidence="2 4" id="KW-0808">Transferase</keyword>
<sequence>MGHRITIWIFELDRAAEELAAIETWLSDDERQRRSGLLRPRDRSRFTAAHGIMRGILGQAIGREAEALSFARNAYGKPALKGHERLGFNLSHSEGLGVLAVADGIPLGVDVEKLAPVEQAVAEISFSRAERAELAACEEDQWLASFYRHWTRKEAIIKALGLGLAEAPDLDDITPEAGTERRLLRLKGTPETVPLWELFHFVPAAGYMGALAAPGSGHAIVLKRWSPPAR</sequence>
<dbReference type="SUPFAM" id="SSF56214">
    <property type="entry name" value="4'-phosphopantetheinyl transferase"/>
    <property type="match status" value="2"/>
</dbReference>